<feature type="compositionally biased region" description="Pro residues" evidence="2">
    <location>
        <begin position="25"/>
        <end position="45"/>
    </location>
</feature>
<dbReference type="InterPro" id="IPR042201">
    <property type="entry name" value="FH2_Formin_sf"/>
</dbReference>
<comment type="similarity">
    <text evidence="1">Belongs to the formin-like family. Class-II subfamily.</text>
</comment>
<dbReference type="PROSITE" id="PS51444">
    <property type="entry name" value="FH2"/>
    <property type="match status" value="1"/>
</dbReference>
<evidence type="ECO:0000313" key="4">
    <source>
        <dbReference type="EMBL" id="KAK9080419.1"/>
    </source>
</evidence>
<accession>A0AAP0DSW8</accession>
<feature type="region of interest" description="Disordered" evidence="2">
    <location>
        <begin position="68"/>
        <end position="88"/>
    </location>
</feature>
<protein>
    <recommendedName>
        <fullName evidence="3">FH2 domain-containing protein</fullName>
    </recommendedName>
</protein>
<evidence type="ECO:0000313" key="5">
    <source>
        <dbReference type="Proteomes" id="UP001408789"/>
    </source>
</evidence>
<dbReference type="Pfam" id="PF02181">
    <property type="entry name" value="FH2"/>
    <property type="match status" value="2"/>
</dbReference>
<evidence type="ECO:0000256" key="1">
    <source>
        <dbReference type="ARBA" id="ARBA00006468"/>
    </source>
</evidence>
<dbReference type="Gene3D" id="1.20.58.2220">
    <property type="entry name" value="Formin, FH2 domain"/>
    <property type="match status" value="3"/>
</dbReference>
<feature type="domain" description="FH2" evidence="3">
    <location>
        <begin position="260"/>
        <end position="394"/>
    </location>
</feature>
<sequence length="394" mass="43042">MARLIDSKLPDRHLENSDWVFVDSPSPPATPPPDPPPPGGAPPPGRSSLKSLRPQDIDVSELEQLFSNKSQKIAGSKEAGKRNASGSIPEKAKLIDPLRAINTKIMLTEAKKPLPDIVDAVLAMDDRVLDVDQLENLLKFYPTNVELEILKICTSDQDKLEKFFSNATPKEAAPSEADKKKTASSKPENVQLIDPRRADNTKTMLPKVKMPLPSPPGVPAPPLPPGAPKPPPPPGAPRPPDGPPAPPGRLATGPGKGCGRGGPEVKKSNINPLNRNKVTRAMQGSLWEELQRQCPRELDVKELEKFFSDAAPKKAAPSEANKKKVASSKPKKVQLIDLRRADNTKLMLKKVKMPLLEIVDAILAMNDTLLDVDQVEDMLKFFPTKEEMEQLKVK</sequence>
<feature type="region of interest" description="Disordered" evidence="2">
    <location>
        <begin position="1"/>
        <end position="54"/>
    </location>
</feature>
<evidence type="ECO:0000259" key="3">
    <source>
        <dbReference type="PROSITE" id="PS51444"/>
    </source>
</evidence>
<feature type="region of interest" description="Disordered" evidence="2">
    <location>
        <begin position="166"/>
        <end position="277"/>
    </location>
</feature>
<keyword evidence="5" id="KW-1185">Reference proteome</keyword>
<dbReference type="SUPFAM" id="SSF101447">
    <property type="entry name" value="Formin homology 2 domain (FH2 domain)"/>
    <property type="match status" value="2"/>
</dbReference>
<dbReference type="Proteomes" id="UP001408789">
    <property type="component" value="Unassembled WGS sequence"/>
</dbReference>
<gene>
    <name evidence="4" type="ORF">SSX86_000177</name>
</gene>
<dbReference type="InterPro" id="IPR051144">
    <property type="entry name" value="Formin_homology_domain"/>
</dbReference>
<reference evidence="4 5" key="1">
    <citation type="submission" date="2024-04" db="EMBL/GenBank/DDBJ databases">
        <title>The reference genome of an endangered Asteraceae, Deinandra increscens subsp. villosa, native to the Central Coast of California.</title>
        <authorList>
            <person name="Guilliams M."/>
            <person name="Hasenstab-Lehman K."/>
            <person name="Meyer R."/>
            <person name="Mcevoy S."/>
        </authorList>
    </citation>
    <scope>NUCLEOTIDE SEQUENCE [LARGE SCALE GENOMIC DNA]</scope>
    <source>
        <tissue evidence="4">Leaf</tissue>
    </source>
</reference>
<dbReference type="InterPro" id="IPR015425">
    <property type="entry name" value="FH2_Formin"/>
</dbReference>
<dbReference type="PANTHER" id="PTHR45733:SF28">
    <property type="entry name" value="FORMIN-LIKE PROTEIN"/>
    <property type="match status" value="1"/>
</dbReference>
<dbReference type="EMBL" id="JBCNJP010000002">
    <property type="protein sequence ID" value="KAK9080419.1"/>
    <property type="molecule type" value="Genomic_DNA"/>
</dbReference>
<name>A0AAP0DSW8_9ASTR</name>
<comment type="caution">
    <text evidence="4">The sequence shown here is derived from an EMBL/GenBank/DDBJ whole genome shotgun (WGS) entry which is preliminary data.</text>
</comment>
<proteinExistence type="inferred from homology"/>
<feature type="compositionally biased region" description="Pro residues" evidence="2">
    <location>
        <begin position="212"/>
        <end position="247"/>
    </location>
</feature>
<dbReference type="PANTHER" id="PTHR45733">
    <property type="entry name" value="FORMIN-J"/>
    <property type="match status" value="1"/>
</dbReference>
<feature type="compositionally biased region" description="Basic and acidic residues" evidence="2">
    <location>
        <begin position="1"/>
        <end position="16"/>
    </location>
</feature>
<dbReference type="AlphaFoldDB" id="A0AAP0DSW8"/>
<evidence type="ECO:0000256" key="2">
    <source>
        <dbReference type="SAM" id="MobiDB-lite"/>
    </source>
</evidence>
<organism evidence="4 5">
    <name type="scientific">Deinandra increscens subsp. villosa</name>
    <dbReference type="NCBI Taxonomy" id="3103831"/>
    <lineage>
        <taxon>Eukaryota</taxon>
        <taxon>Viridiplantae</taxon>
        <taxon>Streptophyta</taxon>
        <taxon>Embryophyta</taxon>
        <taxon>Tracheophyta</taxon>
        <taxon>Spermatophyta</taxon>
        <taxon>Magnoliopsida</taxon>
        <taxon>eudicotyledons</taxon>
        <taxon>Gunneridae</taxon>
        <taxon>Pentapetalae</taxon>
        <taxon>asterids</taxon>
        <taxon>campanulids</taxon>
        <taxon>Asterales</taxon>
        <taxon>Asteraceae</taxon>
        <taxon>Asteroideae</taxon>
        <taxon>Heliantheae alliance</taxon>
        <taxon>Madieae</taxon>
        <taxon>Madiinae</taxon>
        <taxon>Deinandra</taxon>
    </lineage>
</organism>